<protein>
    <submittedName>
        <fullName evidence="1">CdaR family protein</fullName>
    </submittedName>
</protein>
<dbReference type="PANTHER" id="PTHR37804:SF1">
    <property type="entry name" value="CDAA REGULATORY PROTEIN CDAR"/>
    <property type="match status" value="1"/>
</dbReference>
<keyword evidence="2" id="KW-1185">Reference proteome</keyword>
<dbReference type="InterPro" id="IPR012505">
    <property type="entry name" value="YbbR"/>
</dbReference>
<evidence type="ECO:0000313" key="2">
    <source>
        <dbReference type="Proteomes" id="UP001484239"/>
    </source>
</evidence>
<dbReference type="Gene3D" id="2.170.120.30">
    <property type="match status" value="1"/>
</dbReference>
<dbReference type="EMBL" id="JBBHLI010000003">
    <property type="protein sequence ID" value="MEK9500923.1"/>
    <property type="molecule type" value="Genomic_DNA"/>
</dbReference>
<organism evidence="1 2">
    <name type="scientific">Gaopeijia maritima</name>
    <dbReference type="NCBI Taxonomy" id="3119007"/>
    <lineage>
        <taxon>Bacteria</taxon>
        <taxon>Pseudomonadati</taxon>
        <taxon>Gemmatimonadota</taxon>
        <taxon>Longimicrobiia</taxon>
        <taxon>Gaopeijiales</taxon>
        <taxon>Gaopeijiaceae</taxon>
        <taxon>Gaopeijia</taxon>
    </lineage>
</organism>
<gene>
    <name evidence="1" type="ORF">WI372_08045</name>
</gene>
<sequence length="322" mass="34213">MSVLPAVVTRNWTLKLASLGLAMFLWAVVRAEPPDRELVADVPVLVQVGDLDWREAAPPEPATVQVRFAGPARQILALNRESAAVRVPLDVVGSPDTTVQLRRDWVVIEGAGGVVVEDVLPSTVDIHLERTARVALPVSLSTAGTPAEGYVLAAPVEPMPPTVRVHGAESRVAALDSLLGRPIDISGMDGVERVVIPIDTTGLTGITLTPTEVEAVVRVERAIDRVLPPVVVEIEGGASGLAVSPERLEITIRGPAGRTSEADLSDLRLIVAADDVRELTDDEERRVAVRVSGLDDPFLSVLTAVDSVMVRRANDPDDGGPR</sequence>
<dbReference type="PANTHER" id="PTHR37804">
    <property type="entry name" value="CDAA REGULATORY PROTEIN CDAR"/>
    <property type="match status" value="1"/>
</dbReference>
<accession>A0ABU9E858</accession>
<dbReference type="Gene3D" id="2.170.120.40">
    <property type="entry name" value="YbbR-like domain"/>
    <property type="match status" value="1"/>
</dbReference>
<name>A0ABU9E858_9BACT</name>
<dbReference type="Proteomes" id="UP001484239">
    <property type="component" value="Unassembled WGS sequence"/>
</dbReference>
<reference evidence="1 2" key="1">
    <citation type="submission" date="2024-02" db="EMBL/GenBank/DDBJ databases">
        <title>A novel Gemmatimonadota bacterium.</title>
        <authorList>
            <person name="Du Z.-J."/>
            <person name="Ye Y.-Q."/>
        </authorList>
    </citation>
    <scope>NUCLEOTIDE SEQUENCE [LARGE SCALE GENOMIC DNA]</scope>
    <source>
        <strain evidence="1 2">DH-20</strain>
    </source>
</reference>
<dbReference type="Pfam" id="PF07949">
    <property type="entry name" value="YbbR"/>
    <property type="match status" value="1"/>
</dbReference>
<proteinExistence type="predicted"/>
<evidence type="ECO:0000313" key="1">
    <source>
        <dbReference type="EMBL" id="MEK9500923.1"/>
    </source>
</evidence>
<dbReference type="InterPro" id="IPR053154">
    <property type="entry name" value="c-di-AMP_regulator"/>
</dbReference>
<dbReference type="RefSeq" id="WP_405284074.1">
    <property type="nucleotide sequence ID" value="NZ_CP144380.1"/>
</dbReference>
<comment type="caution">
    <text evidence="1">The sequence shown here is derived from an EMBL/GenBank/DDBJ whole genome shotgun (WGS) entry which is preliminary data.</text>
</comment>